<gene>
    <name evidence="1" type="ORF">An03g01040</name>
</gene>
<reference evidence="1" key="2">
    <citation type="submission" date="2025-08" db="UniProtKB">
        <authorList>
            <consortium name="RefSeq"/>
        </authorList>
    </citation>
    <scope>IDENTIFICATION</scope>
</reference>
<dbReference type="GeneID" id="84590614"/>
<sequence>MRVNKDVDVGRPLQQLGKLGGRIHGSIVARECRYRSEGRHKASREVRLRGEWDNLLSATAASRLTLTGPPPRLALDAGYRRGEYDFHSSKTYEKVRFGGMPVGGRNGWDVPIRPIGCLTDALGSRFLSSSECLSNISSNSLDDTRRRTVINQPLQQEADCFSSRTQDLYCVSNPFSHALLLDAISRGQITWLYIDYRACSLLKAVVFCVMPQSLAFSQPTVYLVMHAGVIPIQLEMIEVQSPLPSIGEAVTRQSGEHDITVEQNLLGNANNPVRYLSPFLARSLYLQNVHCTAAMASSIG</sequence>
<dbReference type="VEuPathDB" id="FungiDB:An03g01040"/>
<protein>
    <submittedName>
        <fullName evidence="1">Uncharacterized protein</fullName>
    </submittedName>
</protein>
<accession>A0AAJ8BPS4</accession>
<organism evidence="1">
    <name type="scientific">Aspergillus niger</name>
    <dbReference type="NCBI Taxonomy" id="5061"/>
    <lineage>
        <taxon>Eukaryota</taxon>
        <taxon>Fungi</taxon>
        <taxon>Dikarya</taxon>
        <taxon>Ascomycota</taxon>
        <taxon>Pezizomycotina</taxon>
        <taxon>Eurotiomycetes</taxon>
        <taxon>Eurotiomycetidae</taxon>
        <taxon>Eurotiales</taxon>
        <taxon>Aspergillaceae</taxon>
        <taxon>Aspergillus</taxon>
        <taxon>Aspergillus subgen. Circumdati</taxon>
    </lineage>
</organism>
<evidence type="ECO:0000313" key="1">
    <source>
        <dbReference type="RefSeq" id="XP_059600196.1"/>
    </source>
</evidence>
<dbReference type="AlphaFoldDB" id="A0AAJ8BPS4"/>
<name>A0AAJ8BPS4_ASPNG</name>
<dbReference type="KEGG" id="ang:An03g01040"/>
<reference evidence="1" key="1">
    <citation type="submission" date="2025-02" db="EMBL/GenBank/DDBJ databases">
        <authorList>
            <consortium name="NCBI Genome Project"/>
        </authorList>
    </citation>
    <scope>NUCLEOTIDE SEQUENCE</scope>
</reference>
<proteinExistence type="predicted"/>
<dbReference type="RefSeq" id="XP_059600196.1">
    <property type="nucleotide sequence ID" value="XM_059746887.1"/>
</dbReference>